<dbReference type="InterPro" id="IPR006594">
    <property type="entry name" value="LisH"/>
</dbReference>
<dbReference type="PANTHER" id="PTHR15526">
    <property type="entry name" value="MUSKELIN"/>
    <property type="match status" value="1"/>
</dbReference>
<keyword evidence="2" id="KW-0677">Repeat</keyword>
<dbReference type="PROSITE" id="PS50896">
    <property type="entry name" value="LISH"/>
    <property type="match status" value="1"/>
</dbReference>
<dbReference type="InterPro" id="IPR008979">
    <property type="entry name" value="Galactose-bd-like_sf"/>
</dbReference>
<evidence type="ECO:0000256" key="2">
    <source>
        <dbReference type="ARBA" id="ARBA00022737"/>
    </source>
</evidence>
<dbReference type="PANTHER" id="PTHR15526:SF5">
    <property type="entry name" value="MUSKELIN"/>
    <property type="match status" value="1"/>
</dbReference>
<proteinExistence type="predicted"/>
<dbReference type="InterPro" id="IPR015915">
    <property type="entry name" value="Kelch-typ_b-propeller"/>
</dbReference>
<name>A0A165A515_9AGAM</name>
<organism evidence="4 5">
    <name type="scientific">Sistotremastrum niveocremeum HHB9708</name>
    <dbReference type="NCBI Taxonomy" id="1314777"/>
    <lineage>
        <taxon>Eukaryota</taxon>
        <taxon>Fungi</taxon>
        <taxon>Dikarya</taxon>
        <taxon>Basidiomycota</taxon>
        <taxon>Agaricomycotina</taxon>
        <taxon>Agaricomycetes</taxon>
        <taxon>Sistotremastrales</taxon>
        <taxon>Sistotremastraceae</taxon>
        <taxon>Sertulicium</taxon>
        <taxon>Sertulicium niveocremeum</taxon>
    </lineage>
</organism>
<dbReference type="Pfam" id="PF06588">
    <property type="entry name" value="Muskelin_N"/>
    <property type="match status" value="1"/>
</dbReference>
<keyword evidence="5" id="KW-1185">Reference proteome</keyword>
<sequence>MNDLLKFSIYASSVTDKDTSTSFPAENLLSDNPLDPTSRWSAGPNVSGDAWIIFELEKLSLIKGITFGKFHKPHPCNVKEFKISVGDTPHCSREMITSTLRNDSLPEHFNLPEEDPSGVQHPCLYLKISIRSTHGQNFSPSLWHISIRGQTDFTGAQLSSQELENLRQQRALLYVLKHLRQNNLQVSYRALLLETASSLEHPVVTALHHAIVQEADWKRAEESLYLAERKGLLDHGRLRMSWTDCPFSMVHPGPRRDSTICLDASQPLLYLYSGFSGSNLRDDLWLFNMIDYSWILLDDCVSQHGGPPYGGRRTMIADSTNGSLYLMTLGMNERLDDFKNLPLNYTDVSLASFFRFSTRGFSKGTWECLPAIIAPDFLSKSLLTAELRMDRVNGAIYMSAIVQDIGDREHIFIYSFDAECRGWRSLVRESLPQGLLFGQVSKGVSVALHLKDDDPNVMVLYIALPNHTLAHGFGAMSSALYAYHVSSRSLVKLADVPGLGKHPQLFLDQISQELCVFLDQRPGRLFVFDIQSAKFHNKSDDSSVGIEYPKGRMLSSNVAYDEKNRSLFFCSLPPASIHDWRICFNLSIGQMQRRVWRALHTYVIQPVYRNLFTARQSQLFFLRCQQFSEIHHDQGVVPAISFMRTHVAPLLDQDEPEQVELVQNLIFQSLTRSTSQNIVESSRLSSDTPLKHPHHVDDINASLSSMPTQYERATSLQFAQRTKTFQLIMEHFATGSKEPSGDLVQLLGPSLDL</sequence>
<protein>
    <recommendedName>
        <fullName evidence="3">Muskelin N-terminal domain-containing protein</fullName>
    </recommendedName>
</protein>
<dbReference type="Proteomes" id="UP000076722">
    <property type="component" value="Unassembled WGS sequence"/>
</dbReference>
<dbReference type="SUPFAM" id="SSF49785">
    <property type="entry name" value="Galactose-binding domain-like"/>
    <property type="match status" value="1"/>
</dbReference>
<feature type="domain" description="Muskelin N-terminal" evidence="3">
    <location>
        <begin position="20"/>
        <end position="202"/>
    </location>
</feature>
<evidence type="ECO:0000256" key="1">
    <source>
        <dbReference type="ARBA" id="ARBA00022441"/>
    </source>
</evidence>
<dbReference type="InterPro" id="IPR052456">
    <property type="entry name" value="CTLH_complex_component"/>
</dbReference>
<dbReference type="OrthoDB" id="10052615at2759"/>
<dbReference type="AlphaFoldDB" id="A0A165A515"/>
<evidence type="ECO:0000313" key="5">
    <source>
        <dbReference type="Proteomes" id="UP000076722"/>
    </source>
</evidence>
<dbReference type="InterPro" id="IPR010565">
    <property type="entry name" value="Muskelin_N"/>
</dbReference>
<keyword evidence="1" id="KW-0880">Kelch repeat</keyword>
<dbReference type="SUPFAM" id="SSF117281">
    <property type="entry name" value="Kelch motif"/>
    <property type="match status" value="1"/>
</dbReference>
<evidence type="ECO:0000259" key="3">
    <source>
        <dbReference type="Pfam" id="PF06588"/>
    </source>
</evidence>
<dbReference type="Gene3D" id="2.60.120.260">
    <property type="entry name" value="Galactose-binding domain-like"/>
    <property type="match status" value="1"/>
</dbReference>
<accession>A0A165A515</accession>
<gene>
    <name evidence="4" type="ORF">SISNIDRAFT_546425</name>
</gene>
<evidence type="ECO:0000313" key="4">
    <source>
        <dbReference type="EMBL" id="KZS98488.1"/>
    </source>
</evidence>
<dbReference type="EMBL" id="KV419395">
    <property type="protein sequence ID" value="KZS98488.1"/>
    <property type="molecule type" value="Genomic_DNA"/>
</dbReference>
<dbReference type="Gene3D" id="2.120.10.80">
    <property type="entry name" value="Kelch-type beta propeller"/>
    <property type="match status" value="1"/>
</dbReference>
<dbReference type="STRING" id="1314777.A0A165A515"/>
<dbReference type="GO" id="GO:0005737">
    <property type="term" value="C:cytoplasm"/>
    <property type="evidence" value="ECO:0007669"/>
    <property type="project" value="TreeGrafter"/>
</dbReference>
<reference evidence="4 5" key="1">
    <citation type="journal article" date="2016" name="Mol. Biol. Evol.">
        <title>Comparative Genomics of Early-Diverging Mushroom-Forming Fungi Provides Insights into the Origins of Lignocellulose Decay Capabilities.</title>
        <authorList>
            <person name="Nagy L.G."/>
            <person name="Riley R."/>
            <person name="Tritt A."/>
            <person name="Adam C."/>
            <person name="Daum C."/>
            <person name="Floudas D."/>
            <person name="Sun H."/>
            <person name="Yadav J.S."/>
            <person name="Pangilinan J."/>
            <person name="Larsson K.H."/>
            <person name="Matsuura K."/>
            <person name="Barry K."/>
            <person name="Labutti K."/>
            <person name="Kuo R."/>
            <person name="Ohm R.A."/>
            <person name="Bhattacharya S.S."/>
            <person name="Shirouzu T."/>
            <person name="Yoshinaga Y."/>
            <person name="Martin F.M."/>
            <person name="Grigoriev I.V."/>
            <person name="Hibbett D.S."/>
        </authorList>
    </citation>
    <scope>NUCLEOTIDE SEQUENCE [LARGE SCALE GENOMIC DNA]</scope>
    <source>
        <strain evidence="4 5">HHB9708</strain>
    </source>
</reference>